<comment type="subunit">
    <text evidence="7">Homodimer.</text>
</comment>
<dbReference type="InterPro" id="IPR006674">
    <property type="entry name" value="HD_domain"/>
</dbReference>
<comment type="cofactor">
    <cofactor evidence="3">
        <name>Co(2+)</name>
        <dbReference type="ChEBI" id="CHEBI:48828"/>
    </cofactor>
</comment>
<evidence type="ECO:0000256" key="1">
    <source>
        <dbReference type="ARBA" id="ARBA00001638"/>
    </source>
</evidence>
<evidence type="ECO:0000256" key="9">
    <source>
        <dbReference type="ARBA" id="ARBA00022723"/>
    </source>
</evidence>
<dbReference type="EMBL" id="QEAO01000003">
    <property type="protein sequence ID" value="TPX37170.1"/>
    <property type="molecule type" value="Genomic_DNA"/>
</dbReference>
<evidence type="ECO:0000256" key="5">
    <source>
        <dbReference type="ARBA" id="ARBA00004074"/>
    </source>
</evidence>
<accession>A0A507C6F5</accession>
<evidence type="ECO:0000256" key="4">
    <source>
        <dbReference type="ARBA" id="ARBA00001946"/>
    </source>
</evidence>
<dbReference type="GO" id="GO:0002953">
    <property type="term" value="F:5'-deoxynucleotidase activity"/>
    <property type="evidence" value="ECO:0007669"/>
    <property type="project" value="UniProtKB-EC"/>
</dbReference>
<organism evidence="13 14">
    <name type="scientific">Synchytrium microbalum</name>
    <dbReference type="NCBI Taxonomy" id="1806994"/>
    <lineage>
        <taxon>Eukaryota</taxon>
        <taxon>Fungi</taxon>
        <taxon>Fungi incertae sedis</taxon>
        <taxon>Chytridiomycota</taxon>
        <taxon>Chytridiomycota incertae sedis</taxon>
        <taxon>Chytridiomycetes</taxon>
        <taxon>Synchytriales</taxon>
        <taxon>Synchytriaceae</taxon>
        <taxon>Synchytrium</taxon>
    </lineage>
</organism>
<dbReference type="GeneID" id="42002025"/>
<keyword evidence="11" id="KW-0460">Magnesium</keyword>
<comment type="caution">
    <text evidence="13">The sequence shown here is derived from an EMBL/GenBank/DDBJ whole genome shotgun (WGS) entry which is preliminary data.</text>
</comment>
<evidence type="ECO:0000256" key="8">
    <source>
        <dbReference type="ARBA" id="ARBA00012964"/>
    </source>
</evidence>
<dbReference type="EC" id="3.1.3.89" evidence="8"/>
<dbReference type="PANTHER" id="PTHR11845:SF13">
    <property type="entry name" value="5'-DEOXYNUCLEOTIDASE HDDC2"/>
    <property type="match status" value="1"/>
</dbReference>
<keyword evidence="9" id="KW-0479">Metal-binding</keyword>
<dbReference type="SUPFAM" id="SSF109604">
    <property type="entry name" value="HD-domain/PDEase-like"/>
    <property type="match status" value="1"/>
</dbReference>
<dbReference type="AlphaFoldDB" id="A0A507C6F5"/>
<evidence type="ECO:0000313" key="14">
    <source>
        <dbReference type="Proteomes" id="UP000319731"/>
    </source>
</evidence>
<feature type="domain" description="HD" evidence="12">
    <location>
        <begin position="13"/>
        <end position="150"/>
    </location>
</feature>
<dbReference type="GO" id="GO:0009159">
    <property type="term" value="P:deoxyribonucleoside monophosphate catabolic process"/>
    <property type="evidence" value="ECO:0007669"/>
    <property type="project" value="UniProtKB-ARBA"/>
</dbReference>
<keyword evidence="14" id="KW-1185">Reference proteome</keyword>
<comment type="cofactor">
    <cofactor evidence="2">
        <name>Mn(2+)</name>
        <dbReference type="ChEBI" id="CHEBI:29035"/>
    </cofactor>
</comment>
<evidence type="ECO:0000256" key="10">
    <source>
        <dbReference type="ARBA" id="ARBA00022801"/>
    </source>
</evidence>
<evidence type="ECO:0000259" key="12">
    <source>
        <dbReference type="Pfam" id="PF13023"/>
    </source>
</evidence>
<dbReference type="GO" id="GO:0046872">
    <property type="term" value="F:metal ion binding"/>
    <property type="evidence" value="ECO:0007669"/>
    <property type="project" value="UniProtKB-KW"/>
</dbReference>
<dbReference type="Proteomes" id="UP000319731">
    <property type="component" value="Unassembled WGS sequence"/>
</dbReference>
<evidence type="ECO:0000256" key="11">
    <source>
        <dbReference type="ARBA" id="ARBA00022842"/>
    </source>
</evidence>
<keyword evidence="10" id="KW-0378">Hydrolase</keyword>
<comment type="catalytic activity">
    <reaction evidence="1">
        <text>a 2'-deoxyribonucleoside 5'-phosphate + H2O = a 2'-deoxyribonucleoside + phosphate</text>
        <dbReference type="Rhea" id="RHEA:36167"/>
        <dbReference type="ChEBI" id="CHEBI:15377"/>
        <dbReference type="ChEBI" id="CHEBI:18274"/>
        <dbReference type="ChEBI" id="CHEBI:43474"/>
        <dbReference type="ChEBI" id="CHEBI:65317"/>
        <dbReference type="EC" id="3.1.3.89"/>
    </reaction>
</comment>
<proteinExistence type="inferred from homology"/>
<sequence>MNPKNVIQFAHLIEELKLKKRTGWINSGIELPESISDHMHRMSLLALLAPPTLNKSRCVEIASTHDIAESIVGDITPFDGISKQEKHSLEADAMTRIQDMLGNTEHAKHIHELWLEYENCSSDEARFVKDLDKVEMLIQAFEYEKSTLLDVGGVFL</sequence>
<comment type="cofactor">
    <cofactor evidence="4">
        <name>Mg(2+)</name>
        <dbReference type="ChEBI" id="CHEBI:18420"/>
    </cofactor>
</comment>
<dbReference type="PANTHER" id="PTHR11845">
    <property type="entry name" value="5'-DEOXYNUCLEOTIDASE HDDC2"/>
    <property type="match status" value="1"/>
</dbReference>
<protein>
    <recommendedName>
        <fullName evidence="8">5'-deoxynucleotidase</fullName>
        <ecNumber evidence="8">3.1.3.89</ecNumber>
    </recommendedName>
</protein>
<reference evidence="13 14" key="1">
    <citation type="journal article" date="2019" name="Sci. Rep.">
        <title>Comparative genomics of chytrid fungi reveal insights into the obligate biotrophic and pathogenic lifestyle of Synchytrium endobioticum.</title>
        <authorList>
            <person name="van de Vossenberg B.T.L.H."/>
            <person name="Warris S."/>
            <person name="Nguyen H.D.T."/>
            <person name="van Gent-Pelzer M.P.E."/>
            <person name="Joly D.L."/>
            <person name="van de Geest H.C."/>
            <person name="Bonants P.J.M."/>
            <person name="Smith D.S."/>
            <person name="Levesque C.A."/>
            <person name="van der Lee T.A.J."/>
        </authorList>
    </citation>
    <scope>NUCLEOTIDE SEQUENCE [LARGE SCALE GENOMIC DNA]</scope>
    <source>
        <strain evidence="13 14">JEL517</strain>
    </source>
</reference>
<dbReference type="STRING" id="1806994.A0A507C6F5"/>
<name>A0A507C6F5_9FUNG</name>
<gene>
    <name evidence="13" type="ORF">SmJEL517_g00799</name>
</gene>
<evidence type="ECO:0000256" key="6">
    <source>
        <dbReference type="ARBA" id="ARBA00009999"/>
    </source>
</evidence>
<dbReference type="GO" id="GO:0005737">
    <property type="term" value="C:cytoplasm"/>
    <property type="evidence" value="ECO:0007669"/>
    <property type="project" value="TreeGrafter"/>
</dbReference>
<evidence type="ECO:0000256" key="2">
    <source>
        <dbReference type="ARBA" id="ARBA00001936"/>
    </source>
</evidence>
<evidence type="ECO:0000313" key="13">
    <source>
        <dbReference type="EMBL" id="TPX37170.1"/>
    </source>
</evidence>
<dbReference type="Gene3D" id="1.10.3210.10">
    <property type="entry name" value="Hypothetical protein af1432"/>
    <property type="match status" value="1"/>
</dbReference>
<evidence type="ECO:0000256" key="3">
    <source>
        <dbReference type="ARBA" id="ARBA00001941"/>
    </source>
</evidence>
<comment type="similarity">
    <text evidence="6">Belongs to the HDDC2 family.</text>
</comment>
<dbReference type="Pfam" id="PF13023">
    <property type="entry name" value="HD_3"/>
    <property type="match status" value="1"/>
</dbReference>
<dbReference type="RefSeq" id="XP_031027240.1">
    <property type="nucleotide sequence ID" value="XM_031166728.1"/>
</dbReference>
<dbReference type="InterPro" id="IPR039356">
    <property type="entry name" value="YfbR/HDDC2"/>
</dbReference>
<evidence type="ECO:0000256" key="7">
    <source>
        <dbReference type="ARBA" id="ARBA00011738"/>
    </source>
</evidence>
<comment type="function">
    <text evidence="5">Catalyzes the dephosphorylation of the nucleoside 5'-monophosphates deoxyadenosine monophosphate (dAMP), deoxycytidine monophosphate (dCMP), deoxyguanosine monophosphate (dGMP) and deoxythymidine monophosphate (dTMP).</text>
</comment>
<dbReference type="OrthoDB" id="10254258at2759"/>
<dbReference type="FunFam" id="1.10.3210.10:FF:000011">
    <property type="entry name" value="HD domain-containing protein 2"/>
    <property type="match status" value="1"/>
</dbReference>